<gene>
    <name evidence="1" type="ORF">L227DRAFT_38377</name>
</gene>
<sequence length="65" mass="7124">MLRILSGGAVAVSGCVDCRRTATRRLPRPSYSCCDFDSTLSVRPCASALAPRFEERTKRGSRSNM</sequence>
<dbReference type="EMBL" id="ML122259">
    <property type="protein sequence ID" value="RPD62517.1"/>
    <property type="molecule type" value="Genomic_DNA"/>
</dbReference>
<reference evidence="1" key="1">
    <citation type="journal article" date="2018" name="Genome Biol. Evol.">
        <title>Genomics and development of Lentinus tigrinus, a white-rot wood-decaying mushroom with dimorphic fruiting bodies.</title>
        <authorList>
            <person name="Wu B."/>
            <person name="Xu Z."/>
            <person name="Knudson A."/>
            <person name="Carlson A."/>
            <person name="Chen N."/>
            <person name="Kovaka S."/>
            <person name="LaButti K."/>
            <person name="Lipzen A."/>
            <person name="Pennachio C."/>
            <person name="Riley R."/>
            <person name="Schakwitz W."/>
            <person name="Umezawa K."/>
            <person name="Ohm R.A."/>
            <person name="Grigoriev I.V."/>
            <person name="Nagy L.G."/>
            <person name="Gibbons J."/>
            <person name="Hibbett D."/>
        </authorList>
    </citation>
    <scope>NUCLEOTIDE SEQUENCE [LARGE SCALE GENOMIC DNA]</scope>
    <source>
        <strain evidence="1">ALCF2SS1-6</strain>
    </source>
</reference>
<keyword evidence="2" id="KW-1185">Reference proteome</keyword>
<evidence type="ECO:0000313" key="2">
    <source>
        <dbReference type="Proteomes" id="UP000313359"/>
    </source>
</evidence>
<protein>
    <submittedName>
        <fullName evidence="1">Uncharacterized protein</fullName>
    </submittedName>
</protein>
<proteinExistence type="predicted"/>
<accession>A0A5C2SGY1</accession>
<dbReference type="AlphaFoldDB" id="A0A5C2SGY1"/>
<dbReference type="Proteomes" id="UP000313359">
    <property type="component" value="Unassembled WGS sequence"/>
</dbReference>
<name>A0A5C2SGY1_9APHY</name>
<evidence type="ECO:0000313" key="1">
    <source>
        <dbReference type="EMBL" id="RPD62517.1"/>
    </source>
</evidence>
<organism evidence="1 2">
    <name type="scientific">Lentinus tigrinus ALCF2SS1-6</name>
    <dbReference type="NCBI Taxonomy" id="1328759"/>
    <lineage>
        <taxon>Eukaryota</taxon>
        <taxon>Fungi</taxon>
        <taxon>Dikarya</taxon>
        <taxon>Basidiomycota</taxon>
        <taxon>Agaricomycotina</taxon>
        <taxon>Agaricomycetes</taxon>
        <taxon>Polyporales</taxon>
        <taxon>Polyporaceae</taxon>
        <taxon>Lentinus</taxon>
    </lineage>
</organism>
<dbReference type="PROSITE" id="PS51257">
    <property type="entry name" value="PROKAR_LIPOPROTEIN"/>
    <property type="match status" value="1"/>
</dbReference>